<protein>
    <submittedName>
        <fullName evidence="1">Insect cytokine uENF1</fullName>
    </submittedName>
</protein>
<proteinExistence type="evidence at transcript level"/>
<accession>E1CEG0</accession>
<gene>
    <name evidence="1" type="primary">uENF1</name>
</gene>
<dbReference type="AlphaFoldDB" id="E1CEG0"/>
<name>E1CEG0_9NEOP</name>
<evidence type="ECO:0000313" key="1">
    <source>
        <dbReference type="EMBL" id="BAJ21201.1"/>
    </source>
</evidence>
<sequence>MSSVVDRLLVYSIVFNLFICAYTAPFSVQDILDVFGSPIKDFKETFSSDSGLNKTNTAFAFSSMNTSVSTIKSTMIEVPPNAESCKQGTYLDNTGVCRIPW</sequence>
<dbReference type="EMBL" id="AB511033">
    <property type="protein sequence ID" value="BAJ21201.1"/>
    <property type="molecule type" value="mRNA"/>
</dbReference>
<reference evidence="1" key="1">
    <citation type="journal article" date="2010" name="J. Biol. Chem.">
        <title>A eukaryotic (insect) tricistronic mRNA encodes three proteins selected by context-dependent scanning.</title>
        <authorList>
            <person name="Kanamori Y."/>
            <person name="Hayakawa Y."/>
            <person name="Matsumoto H."/>
            <person name="Yasukochi Y."/>
            <person name="Shimura S."/>
            <person name="Nakahara Y."/>
            <person name="Kiuchi M."/>
            <person name="Kamimura M."/>
        </authorList>
    </citation>
    <scope>NUCLEOTIDE SEQUENCE</scope>
    <source>
        <tissue evidence="1">Head</tissue>
    </source>
</reference>
<organism evidence="1">
    <name type="scientific">Samia pryeri</name>
    <dbReference type="NCBI Taxonomy" id="3116429"/>
    <lineage>
        <taxon>Eukaryota</taxon>
        <taxon>Metazoa</taxon>
        <taxon>Ecdysozoa</taxon>
        <taxon>Arthropoda</taxon>
        <taxon>Hexapoda</taxon>
        <taxon>Insecta</taxon>
        <taxon>Pterygota</taxon>
        <taxon>Neoptera</taxon>
        <taxon>Endopterygota</taxon>
        <taxon>Lepidoptera</taxon>
        <taxon>Glossata</taxon>
        <taxon>Ditrysia</taxon>
        <taxon>Bombycoidea</taxon>
        <taxon>Saturniidae</taxon>
        <taxon>Saturniinae</taxon>
        <taxon>Attacini</taxon>
        <taxon>Samia</taxon>
    </lineage>
</organism>